<feature type="region of interest" description="Disordered" evidence="1">
    <location>
        <begin position="109"/>
        <end position="141"/>
    </location>
</feature>
<dbReference type="OrthoDB" id="798215at2"/>
<evidence type="ECO:0000313" key="3">
    <source>
        <dbReference type="Proteomes" id="UP000251402"/>
    </source>
</evidence>
<proteinExistence type="predicted"/>
<gene>
    <name evidence="2" type="ORF">DEO27_007925</name>
</gene>
<dbReference type="AlphaFoldDB" id="A0A5C1HY13"/>
<keyword evidence="3" id="KW-1185">Reference proteome</keyword>
<evidence type="ECO:0000313" key="2">
    <source>
        <dbReference type="EMBL" id="QEM09951.1"/>
    </source>
</evidence>
<sequence length="141" mass="15887">MINPVQTHIPLADGTDRYVIIEPALHKDAQGKLHPTGLFKIYKDAFGDETHLFTEPAESEAQADDLPDDRNPDYLGKINLSATEWKYEGSLLSYYEQVALVEFISNYRSPEEQQKQQALQDDFPENANPPEDLPLNPGSLS</sequence>
<dbReference type="RefSeq" id="WP_112570264.1">
    <property type="nucleotide sequence ID" value="NZ_CP043450.1"/>
</dbReference>
<dbReference type="KEGG" id="mrub:DEO27_007925"/>
<protein>
    <submittedName>
        <fullName evidence="2">Uncharacterized protein</fullName>
    </submittedName>
</protein>
<accession>A0A5C1HY13</accession>
<dbReference type="Proteomes" id="UP000251402">
    <property type="component" value="Chromosome"/>
</dbReference>
<organism evidence="2 3">
    <name type="scientific">Mucilaginibacter rubeus</name>
    <dbReference type="NCBI Taxonomy" id="2027860"/>
    <lineage>
        <taxon>Bacteria</taxon>
        <taxon>Pseudomonadati</taxon>
        <taxon>Bacteroidota</taxon>
        <taxon>Sphingobacteriia</taxon>
        <taxon>Sphingobacteriales</taxon>
        <taxon>Sphingobacteriaceae</taxon>
        <taxon>Mucilaginibacter</taxon>
    </lineage>
</organism>
<name>A0A5C1HY13_9SPHI</name>
<evidence type="ECO:0000256" key="1">
    <source>
        <dbReference type="SAM" id="MobiDB-lite"/>
    </source>
</evidence>
<dbReference type="EMBL" id="CP043450">
    <property type="protein sequence ID" value="QEM09951.1"/>
    <property type="molecule type" value="Genomic_DNA"/>
</dbReference>
<reference evidence="2" key="1">
    <citation type="submission" date="2019-08" db="EMBL/GenBank/DDBJ databases">
        <title>Comparative genome analysis confer to the adaptation heavy metal polluted environment.</title>
        <authorList>
            <person name="Li Y."/>
        </authorList>
    </citation>
    <scope>NUCLEOTIDE SEQUENCE [LARGE SCALE GENOMIC DNA]</scope>
    <source>
        <strain evidence="2">P1</strain>
    </source>
</reference>